<sequence>MVSAPLANVTDCAFRFMLAKYGKPDVMWTEFVSVDGLLHSPASFEKQKVLLRFSPIEHPIVVQLFGKDPQKFYDAIPVVKSFGFDGVDINMGCPDKVICKNGGGAALIKDMKLAQEIIKKCKMAAGDDFPVSVKTRIGYDQVEIEEWMEHLLDVEPAVLSVHLRTKKEMSAVPAKWDQQVIGKIVDMRRKAGSSTLIIGNGDVASIDEAQQKISTFGIDGVMVGRGFFGTPWFFSGGTPEEDKIVEIVQEHIQIWEQSLGQIGVPFHFMRKHFKSYLSHIPGSSSFRHQLMLSKTAQEANSILEELKQFIHNGKIKGNNHNSLNSLDSHNTHGATDTYDDIVQ</sequence>
<feature type="region of interest" description="Disordered" evidence="15">
    <location>
        <begin position="321"/>
        <end position="343"/>
    </location>
</feature>
<feature type="binding site" evidence="14">
    <location>
        <begin position="224"/>
        <end position="225"/>
    </location>
    <ligand>
        <name>FMN</name>
        <dbReference type="ChEBI" id="CHEBI:58210"/>
    </ligand>
</feature>
<comment type="catalytic activity">
    <reaction evidence="11">
        <text>a 5,6-dihydrouridine in tRNA + NAD(+) = a uridine in tRNA + NADH + H(+)</text>
        <dbReference type="Rhea" id="RHEA:54452"/>
        <dbReference type="Rhea" id="RHEA-COMP:13339"/>
        <dbReference type="Rhea" id="RHEA-COMP:13887"/>
        <dbReference type="ChEBI" id="CHEBI:15378"/>
        <dbReference type="ChEBI" id="CHEBI:57540"/>
        <dbReference type="ChEBI" id="CHEBI:57945"/>
        <dbReference type="ChEBI" id="CHEBI:65315"/>
        <dbReference type="ChEBI" id="CHEBI:74443"/>
    </reaction>
</comment>
<dbReference type="Gene3D" id="1.10.1200.80">
    <property type="entry name" value="Putative flavin oxidoreducatase, domain 2"/>
    <property type="match status" value="1"/>
</dbReference>
<comment type="similarity">
    <text evidence="12">Belongs to the dus family.</text>
</comment>
<evidence type="ECO:0000256" key="8">
    <source>
        <dbReference type="ARBA" id="ARBA00022884"/>
    </source>
</evidence>
<evidence type="ECO:0000256" key="4">
    <source>
        <dbReference type="ARBA" id="ARBA00022630"/>
    </source>
</evidence>
<dbReference type="PANTHER" id="PTHR11082:SF25">
    <property type="entry name" value="DUS-LIKE FMN-BINDING DOMAIN-CONTAINING PROTEIN"/>
    <property type="match status" value="1"/>
</dbReference>
<dbReference type="Gene3D" id="3.20.20.70">
    <property type="entry name" value="Aldolase class I"/>
    <property type="match status" value="1"/>
</dbReference>
<evidence type="ECO:0000256" key="9">
    <source>
        <dbReference type="ARBA" id="ARBA00023002"/>
    </source>
</evidence>
<dbReference type="InterPro" id="IPR001269">
    <property type="entry name" value="DUS_fam"/>
</dbReference>
<evidence type="ECO:0000256" key="5">
    <source>
        <dbReference type="ARBA" id="ARBA00022643"/>
    </source>
</evidence>
<evidence type="ECO:0000256" key="13">
    <source>
        <dbReference type="PIRSR" id="PIRSR006621-1"/>
    </source>
</evidence>
<protein>
    <recommendedName>
        <fullName evidence="12">tRNA-dihydrouridine synthase</fullName>
        <ecNumber evidence="12">1.3.1.-</ecNumber>
    </recommendedName>
</protein>
<proteinExistence type="inferred from homology"/>
<dbReference type="InterPro" id="IPR035587">
    <property type="entry name" value="DUS-like_FMN-bd"/>
</dbReference>
<comment type="function">
    <text evidence="2">Catalyzes the synthesis of 5,6-dihydrouridine (D), a modified base found in the D-loop of most tRNAs, via the reduction of the C5-C6 double bond in target uridines.</text>
</comment>
<evidence type="ECO:0000256" key="6">
    <source>
        <dbReference type="ARBA" id="ARBA00022694"/>
    </source>
</evidence>
<evidence type="ECO:0000256" key="1">
    <source>
        <dbReference type="ARBA" id="ARBA00001917"/>
    </source>
</evidence>
<comment type="function">
    <text evidence="12">Catalyzes the synthesis of dihydrouridine, a modified base found in the D-loop of most tRNAs.</text>
</comment>
<feature type="binding site" evidence="14">
    <location>
        <position position="134"/>
    </location>
    <ligand>
        <name>FMN</name>
        <dbReference type="ChEBI" id="CHEBI:58210"/>
    </ligand>
</feature>
<dbReference type="InterPro" id="IPR024036">
    <property type="entry name" value="tRNA-dHydroUridine_Synthase_C"/>
</dbReference>
<dbReference type="InterPro" id="IPR013785">
    <property type="entry name" value="Aldolase_TIM"/>
</dbReference>
<feature type="binding site" evidence="14">
    <location>
        <position position="162"/>
    </location>
    <ligand>
        <name>FMN</name>
        <dbReference type="ChEBI" id="CHEBI:58210"/>
    </ligand>
</feature>
<evidence type="ECO:0000256" key="10">
    <source>
        <dbReference type="ARBA" id="ARBA00048205"/>
    </source>
</evidence>
<dbReference type="CDD" id="cd02801">
    <property type="entry name" value="DUS_like_FMN"/>
    <property type="match status" value="1"/>
</dbReference>
<accession>A0A6B2L8C9</accession>
<keyword evidence="4 12" id="KW-0285">Flavoprotein</keyword>
<evidence type="ECO:0000256" key="7">
    <source>
        <dbReference type="ARBA" id="ARBA00022857"/>
    </source>
</evidence>
<dbReference type="SUPFAM" id="SSF51395">
    <property type="entry name" value="FMN-linked oxidoreductases"/>
    <property type="match status" value="1"/>
</dbReference>
<evidence type="ECO:0000256" key="15">
    <source>
        <dbReference type="SAM" id="MobiDB-lite"/>
    </source>
</evidence>
<dbReference type="InterPro" id="IPR018517">
    <property type="entry name" value="tRNA_hU_synthase_CS"/>
</dbReference>
<dbReference type="EMBL" id="GIBP01004232">
    <property type="protein sequence ID" value="NDV33201.1"/>
    <property type="molecule type" value="Transcribed_RNA"/>
</dbReference>
<dbReference type="Pfam" id="PF01207">
    <property type="entry name" value="Dus"/>
    <property type="match status" value="1"/>
</dbReference>
<comment type="cofactor">
    <cofactor evidence="1 12 14">
        <name>FMN</name>
        <dbReference type="ChEBI" id="CHEBI:58210"/>
    </cofactor>
</comment>
<name>A0A6B2L8C9_9EUKA</name>
<feature type="binding site" evidence="14">
    <location>
        <position position="63"/>
    </location>
    <ligand>
        <name>FMN</name>
        <dbReference type="ChEBI" id="CHEBI:58210"/>
    </ligand>
</feature>
<dbReference type="PIRSF" id="PIRSF006621">
    <property type="entry name" value="Dus"/>
    <property type="match status" value="1"/>
</dbReference>
<feature type="active site" description="Proton donor" evidence="13">
    <location>
        <position position="93"/>
    </location>
</feature>
<dbReference type="PROSITE" id="PS01136">
    <property type="entry name" value="UPF0034"/>
    <property type="match status" value="1"/>
</dbReference>
<keyword evidence="8" id="KW-0694">RNA-binding</keyword>
<dbReference type="EC" id="1.3.1.-" evidence="12"/>
<dbReference type="AlphaFoldDB" id="A0A6B2L8C9"/>
<dbReference type="GO" id="GO:0000049">
    <property type="term" value="F:tRNA binding"/>
    <property type="evidence" value="ECO:0007669"/>
    <property type="project" value="UniProtKB-KW"/>
</dbReference>
<dbReference type="PANTHER" id="PTHR11082">
    <property type="entry name" value="TRNA-DIHYDROURIDINE SYNTHASE"/>
    <property type="match status" value="1"/>
</dbReference>
<keyword evidence="7" id="KW-0521">NADP</keyword>
<evidence type="ECO:0000313" key="17">
    <source>
        <dbReference type="EMBL" id="NDV33201.1"/>
    </source>
</evidence>
<keyword evidence="6 12" id="KW-0819">tRNA processing</keyword>
<evidence type="ECO:0000259" key="16">
    <source>
        <dbReference type="Pfam" id="PF01207"/>
    </source>
</evidence>
<evidence type="ECO:0000256" key="12">
    <source>
        <dbReference type="PIRNR" id="PIRNR006621"/>
    </source>
</evidence>
<organism evidence="17">
    <name type="scientific">Arcella intermedia</name>
    <dbReference type="NCBI Taxonomy" id="1963864"/>
    <lineage>
        <taxon>Eukaryota</taxon>
        <taxon>Amoebozoa</taxon>
        <taxon>Tubulinea</taxon>
        <taxon>Elardia</taxon>
        <taxon>Arcellinida</taxon>
        <taxon>Sphaerothecina</taxon>
        <taxon>Arcellidae</taxon>
        <taxon>Arcella</taxon>
    </lineage>
</organism>
<dbReference type="GO" id="GO:0050660">
    <property type="term" value="F:flavin adenine dinucleotide binding"/>
    <property type="evidence" value="ECO:0007669"/>
    <property type="project" value="InterPro"/>
</dbReference>
<keyword evidence="3" id="KW-0820">tRNA-binding</keyword>
<keyword evidence="9 12" id="KW-0560">Oxidoreductase</keyword>
<keyword evidence="14" id="KW-0547">Nucleotide-binding</keyword>
<keyword evidence="5 12" id="KW-0288">FMN</keyword>
<comment type="catalytic activity">
    <reaction evidence="10">
        <text>a 5,6-dihydrouridine in tRNA + NADP(+) = a uridine in tRNA + NADPH + H(+)</text>
        <dbReference type="Rhea" id="RHEA:23624"/>
        <dbReference type="Rhea" id="RHEA-COMP:13339"/>
        <dbReference type="Rhea" id="RHEA-COMP:13887"/>
        <dbReference type="ChEBI" id="CHEBI:15378"/>
        <dbReference type="ChEBI" id="CHEBI:57783"/>
        <dbReference type="ChEBI" id="CHEBI:58349"/>
        <dbReference type="ChEBI" id="CHEBI:65315"/>
        <dbReference type="ChEBI" id="CHEBI:74443"/>
    </reaction>
</comment>
<evidence type="ECO:0000256" key="3">
    <source>
        <dbReference type="ARBA" id="ARBA00022555"/>
    </source>
</evidence>
<evidence type="ECO:0000256" key="14">
    <source>
        <dbReference type="PIRSR" id="PIRSR006621-2"/>
    </source>
</evidence>
<evidence type="ECO:0000256" key="11">
    <source>
        <dbReference type="ARBA" id="ARBA00048802"/>
    </source>
</evidence>
<evidence type="ECO:0000256" key="2">
    <source>
        <dbReference type="ARBA" id="ARBA00002790"/>
    </source>
</evidence>
<reference evidence="17" key="1">
    <citation type="journal article" date="2020" name="J. Eukaryot. Microbiol.">
        <title>De novo Sequencing, Assembly and Annotation of the Transcriptome for the Free-Living Testate Amoeba Arcella intermedia.</title>
        <authorList>
            <person name="Ribeiro G.M."/>
            <person name="Porfirio-Sousa A.L."/>
            <person name="Maurer-Alcala X.X."/>
            <person name="Katz L.A."/>
            <person name="Lahr D.J.G."/>
        </authorList>
    </citation>
    <scope>NUCLEOTIDE SEQUENCE</scope>
</reference>
<feature type="domain" description="DUS-like FMN-binding" evidence="16">
    <location>
        <begin position="4"/>
        <end position="306"/>
    </location>
</feature>
<dbReference type="GO" id="GO:0017150">
    <property type="term" value="F:tRNA dihydrouridine synthase activity"/>
    <property type="evidence" value="ECO:0007669"/>
    <property type="project" value="InterPro"/>
</dbReference>